<keyword evidence="2 11" id="KW-0808">Transferase</keyword>
<evidence type="ECO:0000259" key="10">
    <source>
        <dbReference type="Pfam" id="PF04389"/>
    </source>
</evidence>
<comment type="subcellular location">
    <subcellularLocation>
        <location evidence="1">Membrane</location>
        <topology evidence="1">Multi-pass membrane protein</topology>
    </subcellularLocation>
</comment>
<comment type="similarity">
    <text evidence="7">Belongs to the peptidase M28 family.</text>
</comment>
<keyword evidence="3 8" id="KW-0812">Transmembrane</keyword>
<feature type="domain" description="Peptidase M28" evidence="10">
    <location>
        <begin position="527"/>
        <end position="755"/>
    </location>
</feature>
<protein>
    <recommendedName>
        <fullName evidence="7">Peptide hydrolase</fullName>
        <ecNumber evidence="7">3.4.-.-</ecNumber>
    </recommendedName>
</protein>
<dbReference type="InterPro" id="IPR027469">
    <property type="entry name" value="Cation_efflux_TMD_sf"/>
</dbReference>
<dbReference type="NCBIfam" id="TIGR01297">
    <property type="entry name" value="CDF"/>
    <property type="match status" value="1"/>
</dbReference>
<reference evidence="11 12" key="1">
    <citation type="submission" date="2020-05" db="EMBL/GenBank/DDBJ databases">
        <title>Identification and distribution of gene clusters putatively required for synthesis of sphingolipid metabolism inhibitors in phylogenetically diverse species of the filamentous fungus Fusarium.</title>
        <authorList>
            <person name="Kim H.-S."/>
            <person name="Busman M."/>
            <person name="Brown D.W."/>
            <person name="Divon H."/>
            <person name="Uhlig S."/>
            <person name="Proctor R.H."/>
        </authorList>
    </citation>
    <scope>NUCLEOTIDE SEQUENCE [LARGE SCALE GENOMIC DNA]</scope>
    <source>
        <strain evidence="11 12">NRRL 66235</strain>
    </source>
</reference>
<proteinExistence type="inferred from homology"/>
<keyword evidence="12" id="KW-1185">Reference proteome</keyword>
<dbReference type="PANTHER" id="PTHR12283:SF6">
    <property type="entry name" value="GLUTAMINYL-PEPTIDE CYCLOTRANSFERASE-RELATED"/>
    <property type="match status" value="1"/>
</dbReference>
<organism evidence="11 12">
    <name type="scientific">Fusarium mundagurra</name>
    <dbReference type="NCBI Taxonomy" id="1567541"/>
    <lineage>
        <taxon>Eukaryota</taxon>
        <taxon>Fungi</taxon>
        <taxon>Dikarya</taxon>
        <taxon>Ascomycota</taxon>
        <taxon>Pezizomycotina</taxon>
        <taxon>Sordariomycetes</taxon>
        <taxon>Hypocreomycetidae</taxon>
        <taxon>Hypocreales</taxon>
        <taxon>Nectriaceae</taxon>
        <taxon>Fusarium</taxon>
        <taxon>Fusarium fujikuroi species complex</taxon>
    </lineage>
</organism>
<evidence type="ECO:0000256" key="8">
    <source>
        <dbReference type="SAM" id="Phobius"/>
    </source>
</evidence>
<feature type="transmembrane region" description="Helical" evidence="8">
    <location>
        <begin position="169"/>
        <end position="194"/>
    </location>
</feature>
<evidence type="ECO:0000256" key="1">
    <source>
        <dbReference type="ARBA" id="ARBA00004141"/>
    </source>
</evidence>
<name>A0A8H5Y830_9HYPO</name>
<accession>A0A8H5Y830</accession>
<keyword evidence="5 8" id="KW-0472">Membrane</keyword>
<dbReference type="SUPFAM" id="SSF53187">
    <property type="entry name" value="Zn-dependent exopeptidases"/>
    <property type="match status" value="1"/>
</dbReference>
<keyword evidence="7" id="KW-0862">Zinc</keyword>
<dbReference type="CDD" id="cd03880">
    <property type="entry name" value="M28_QC_like"/>
    <property type="match status" value="1"/>
</dbReference>
<dbReference type="PANTHER" id="PTHR12283">
    <property type="entry name" value="GLUTAMINYL-PEPTIDE CYCLOTRANSFERASE"/>
    <property type="match status" value="1"/>
</dbReference>
<dbReference type="GO" id="GO:0008324">
    <property type="term" value="F:monoatomic cation transmembrane transporter activity"/>
    <property type="evidence" value="ECO:0007669"/>
    <property type="project" value="InterPro"/>
</dbReference>
<dbReference type="Pfam" id="PF01545">
    <property type="entry name" value="Cation_efflux"/>
    <property type="match status" value="1"/>
</dbReference>
<comment type="caution">
    <text evidence="11">The sequence shown here is derived from an EMBL/GenBank/DDBJ whole genome shotgun (WGS) entry which is preliminary data.</text>
</comment>
<dbReference type="GO" id="GO:0016020">
    <property type="term" value="C:membrane"/>
    <property type="evidence" value="ECO:0007669"/>
    <property type="project" value="UniProtKB-SubCell"/>
</dbReference>
<evidence type="ECO:0000256" key="7">
    <source>
        <dbReference type="RuleBase" id="RU361240"/>
    </source>
</evidence>
<dbReference type="Gene3D" id="1.20.1510.10">
    <property type="entry name" value="Cation efflux protein transmembrane domain"/>
    <property type="match status" value="1"/>
</dbReference>
<evidence type="ECO:0000313" key="11">
    <source>
        <dbReference type="EMBL" id="KAF5707648.1"/>
    </source>
</evidence>
<dbReference type="GO" id="GO:0008270">
    <property type="term" value="F:zinc ion binding"/>
    <property type="evidence" value="ECO:0007669"/>
    <property type="project" value="TreeGrafter"/>
</dbReference>
<keyword evidence="7" id="KW-0479">Metal-binding</keyword>
<dbReference type="InterPro" id="IPR040234">
    <property type="entry name" value="QC/QCL"/>
</dbReference>
<feature type="domain" description="Cation efflux protein transmembrane" evidence="9">
    <location>
        <begin position="103"/>
        <end position="319"/>
    </location>
</feature>
<sequence>MTRNALPTAEQCNQYQFKNLLGVKGTLSIELSVQNSILRFVLLHFCRSHFKRPFTSLYLDIFMSSQAVPKMASPAIQQQDNSAKMGKPTNPPERDAGVVITQVGLLTNIVMAAIKGVYGYSVNSKTMLADAIHGATDAMSDTLALAAITWGSRPPTSQFPYGHGKIESLGALGVSAILLVGSLSMGFNSFYFLLVPFLQGKQQGLVNQEAAVGTFVYAGGGLLSHIFAIGISLATIAAKEWLYSATMKLATECKSTVLESNALHHRVDSFTEVVIICVILTSKLFRHVAWLDPVGGLFISLMAVRPATEFTASALRELVDYSIEEEVKEDIYLCSEDILEEIDSSGKVVVTSVTGIRSGQRNLINLEMAMPNRWTIDEASELEIKFCTELEKRTQNVCHARIHVRPVEAKKEIRLALSLSLIFITLGSSSGYKTLYDETLRKMPPGEASLDIHSELLAPILIPRVSGTDGSSVVQHHFIQYFNKHLPEWTIQWQNSSAKTPLGNSKVHFSNLIFRRRPPGVEDASVSWLTLAAHYDSKISPVGFIGATDSAVPCAVLLQMARNIEGALQAKWGKDPGEIKNGNEEIIDGIQILLLDGEEAFLEWTEEDSLYGSRSLAQEWDLPRSPTSAFRTNVDSISLFVLLDLLGAAEPTIASHFLTTHWVYERAADIEHRMRNLKLLETQPRKMFFLEKHKPADRFTESPIQDDHIPFIRRGVHVLHIIPTPFPAVWHTMQDNAENLDMPTVRDWIRIMSALVMEWMEVGDLYI</sequence>
<dbReference type="GO" id="GO:0006508">
    <property type="term" value="P:proteolysis"/>
    <property type="evidence" value="ECO:0007669"/>
    <property type="project" value="UniProtKB-KW"/>
</dbReference>
<gene>
    <name evidence="11" type="ORF">FMUND_10997</name>
</gene>
<evidence type="ECO:0000256" key="3">
    <source>
        <dbReference type="ARBA" id="ARBA00022692"/>
    </source>
</evidence>
<evidence type="ECO:0000256" key="5">
    <source>
        <dbReference type="ARBA" id="ARBA00023136"/>
    </source>
</evidence>
<dbReference type="AlphaFoldDB" id="A0A8H5Y830"/>
<dbReference type="GO" id="GO:0008233">
    <property type="term" value="F:peptidase activity"/>
    <property type="evidence" value="ECO:0007669"/>
    <property type="project" value="UniProtKB-KW"/>
</dbReference>
<feature type="transmembrane region" description="Helical" evidence="8">
    <location>
        <begin position="214"/>
        <end position="238"/>
    </location>
</feature>
<evidence type="ECO:0000256" key="4">
    <source>
        <dbReference type="ARBA" id="ARBA00022989"/>
    </source>
</evidence>
<keyword evidence="7" id="KW-0645">Protease</keyword>
<dbReference type="EMBL" id="JAAOAN010000414">
    <property type="protein sequence ID" value="KAF5707648.1"/>
    <property type="molecule type" value="Genomic_DNA"/>
</dbReference>
<evidence type="ECO:0000256" key="6">
    <source>
        <dbReference type="ARBA" id="ARBA00023315"/>
    </source>
</evidence>
<dbReference type="Proteomes" id="UP000544331">
    <property type="component" value="Unassembled WGS sequence"/>
</dbReference>
<keyword evidence="6" id="KW-0012">Acyltransferase</keyword>
<dbReference type="Gene3D" id="3.40.630.10">
    <property type="entry name" value="Zn peptidases"/>
    <property type="match status" value="1"/>
</dbReference>
<dbReference type="InterPro" id="IPR058533">
    <property type="entry name" value="Cation_efflux_TM"/>
</dbReference>
<dbReference type="InterPro" id="IPR007484">
    <property type="entry name" value="Peptidase_M28"/>
</dbReference>
<evidence type="ECO:0000259" key="9">
    <source>
        <dbReference type="Pfam" id="PF01545"/>
    </source>
</evidence>
<keyword evidence="4 8" id="KW-1133">Transmembrane helix</keyword>
<dbReference type="InterPro" id="IPR037457">
    <property type="entry name" value="M28_QC"/>
</dbReference>
<evidence type="ECO:0000313" key="12">
    <source>
        <dbReference type="Proteomes" id="UP000544331"/>
    </source>
</evidence>
<dbReference type="Pfam" id="PF04389">
    <property type="entry name" value="Peptidase_M28"/>
    <property type="match status" value="1"/>
</dbReference>
<keyword evidence="7" id="KW-0378">Hydrolase</keyword>
<dbReference type="GO" id="GO:0016603">
    <property type="term" value="F:glutaminyl-peptide cyclotransferase activity"/>
    <property type="evidence" value="ECO:0007669"/>
    <property type="project" value="InterPro"/>
</dbReference>
<dbReference type="InterPro" id="IPR002524">
    <property type="entry name" value="Cation_efflux"/>
</dbReference>
<dbReference type="GO" id="GO:0030003">
    <property type="term" value="P:intracellular monoatomic cation homeostasis"/>
    <property type="evidence" value="ECO:0007669"/>
    <property type="project" value="UniProtKB-ARBA"/>
</dbReference>
<dbReference type="OrthoDB" id="435980at2759"/>
<dbReference type="SUPFAM" id="SSF161111">
    <property type="entry name" value="Cation efflux protein transmembrane domain-like"/>
    <property type="match status" value="1"/>
</dbReference>
<dbReference type="GO" id="GO:0098771">
    <property type="term" value="P:inorganic ion homeostasis"/>
    <property type="evidence" value="ECO:0007669"/>
    <property type="project" value="UniProtKB-ARBA"/>
</dbReference>
<evidence type="ECO:0000256" key="2">
    <source>
        <dbReference type="ARBA" id="ARBA00022679"/>
    </source>
</evidence>
<dbReference type="EC" id="3.4.-.-" evidence="7"/>